<keyword evidence="2" id="KW-1185">Reference proteome</keyword>
<name>A0AAW2ZHZ6_9EUKA</name>
<organism evidence="1 2">
    <name type="scientific">Acrasis kona</name>
    <dbReference type="NCBI Taxonomy" id="1008807"/>
    <lineage>
        <taxon>Eukaryota</taxon>
        <taxon>Discoba</taxon>
        <taxon>Heterolobosea</taxon>
        <taxon>Tetramitia</taxon>
        <taxon>Eutetramitia</taxon>
        <taxon>Acrasidae</taxon>
        <taxon>Acrasis</taxon>
    </lineage>
</organism>
<accession>A0AAW2ZHZ6</accession>
<dbReference type="EMBL" id="JAOPGA020001434">
    <property type="protein sequence ID" value="KAL0488361.1"/>
    <property type="molecule type" value="Genomic_DNA"/>
</dbReference>
<comment type="caution">
    <text evidence="1">The sequence shown here is derived from an EMBL/GenBank/DDBJ whole genome shotgun (WGS) entry which is preliminary data.</text>
</comment>
<dbReference type="AlphaFoldDB" id="A0AAW2ZHZ6"/>
<evidence type="ECO:0000313" key="2">
    <source>
        <dbReference type="Proteomes" id="UP001431209"/>
    </source>
</evidence>
<gene>
    <name evidence="1" type="ORF">AKO1_008775</name>
</gene>
<evidence type="ECO:0000313" key="1">
    <source>
        <dbReference type="EMBL" id="KAL0488361.1"/>
    </source>
</evidence>
<dbReference type="Proteomes" id="UP001431209">
    <property type="component" value="Unassembled WGS sequence"/>
</dbReference>
<sequence>MNNSFFESYMKRNMDDRLRSRRNKKRSHAVVSRTFLNSPDTSELLHIDDVILVMIPEDMLIHGCVDPNLHFRVGKIKKINDGLSEDVTVALKARKLEADQKESKKSNNRKEIVTLPKFCLCLEQDVYNERSHRRQKENIKACRQLLEPMKNIPSPTFVQ</sequence>
<protein>
    <submittedName>
        <fullName evidence="1">Reticulocyte-binding protein</fullName>
    </submittedName>
</protein>
<proteinExistence type="predicted"/>
<reference evidence="1 2" key="1">
    <citation type="submission" date="2024-03" db="EMBL/GenBank/DDBJ databases">
        <title>The Acrasis kona genome and developmental transcriptomes reveal deep origins of eukaryotic multicellular pathways.</title>
        <authorList>
            <person name="Sheikh S."/>
            <person name="Fu C.-J."/>
            <person name="Brown M.W."/>
            <person name="Baldauf S.L."/>
        </authorList>
    </citation>
    <scope>NUCLEOTIDE SEQUENCE [LARGE SCALE GENOMIC DNA]</scope>
    <source>
        <strain evidence="1 2">ATCC MYA-3509</strain>
    </source>
</reference>